<dbReference type="InterPro" id="IPR037207">
    <property type="entry name" value="Nuop51_4Fe4S-bd_sf"/>
</dbReference>
<accession>A0A7C3SIT3</accession>
<sequence>MQIKTLEDLQAAKSLGLSQLYPDKPKILVGMATCGLAAGAQRVFDTLHKLAHQEHWNGVVEKTGCIGFCFKEPLVDIIQPGQPRLTYEQVNEEVATALFEEVAAGQIPEKHFMARLDVDDMVLNGGPRKLYKGKLKGFVAKAPRYEDLDFYKLQRHLAMRNCGFVDPDNILHYVARGGYFALYKALTEMTPEEVIDAVTKAGLRGRGGGGFPTGVKWASCRKAQGWPKYVLCNADEGDPGAYMDRSLIEGDPHSILEGMLIGAYAIGSSEGYIYVRAEYPLAVKTLQRAILAARNAGLLGENIFGTGFSFDIKINLGGGAFVCGESTALMASIEGKPGEPRAKYVHTVEKGLWNRPSNLNNVETWANVPLIIAKGADWYREIGTEGSKGTKIFSLVGQVKNVGLVEVPMGVTIKDMVNLIGGGVPETKEFKAIQIGGPSGGCIPKELWDLPIDFDSLWDAGAMMGSGGMIVMDNSTCMVDVAKFFLDFLIDESCGKCIPCRLGLKRMREILEEISTGRGSLADLEELQSLSEAVKDGSLCALGGSAPNPVLTTLRYFRNEYEAHILERRCPAAVCKELITYTINPELCNGCTACVRECPQGAITGEKKEPHRLNAALCIKCGACFEVCKFGAVEVS</sequence>
<dbReference type="InterPro" id="IPR011538">
    <property type="entry name" value="Nuo51_FMN-bd"/>
</dbReference>
<dbReference type="AlphaFoldDB" id="A0A7C3SIT3"/>
<keyword evidence="2" id="KW-0004">4Fe-4S</keyword>
<evidence type="ECO:0000256" key="4">
    <source>
        <dbReference type="ARBA" id="ARBA00023004"/>
    </source>
</evidence>
<dbReference type="PROSITE" id="PS51379">
    <property type="entry name" value="4FE4S_FER_2"/>
    <property type="match status" value="2"/>
</dbReference>
<dbReference type="FunFam" id="1.20.1440.230:FF:000001">
    <property type="entry name" value="Mitochondrial NADH dehydrogenase flavoprotein 1"/>
    <property type="match status" value="1"/>
</dbReference>
<dbReference type="Pfam" id="PF01512">
    <property type="entry name" value="Complex1_51K"/>
    <property type="match status" value="1"/>
</dbReference>
<proteinExistence type="inferred from homology"/>
<dbReference type="GO" id="GO:0051539">
    <property type="term" value="F:4 iron, 4 sulfur cluster binding"/>
    <property type="evidence" value="ECO:0007669"/>
    <property type="project" value="UniProtKB-KW"/>
</dbReference>
<feature type="domain" description="4Fe-4S ferredoxin-type" evidence="6">
    <location>
        <begin position="609"/>
        <end position="636"/>
    </location>
</feature>
<gene>
    <name evidence="7" type="ORF">ENV62_05440</name>
</gene>
<dbReference type="SUPFAM" id="SSF54862">
    <property type="entry name" value="4Fe-4S ferredoxins"/>
    <property type="match status" value="1"/>
</dbReference>
<dbReference type="Gene3D" id="3.40.30.10">
    <property type="entry name" value="Glutaredoxin"/>
    <property type="match status" value="1"/>
</dbReference>
<dbReference type="InterPro" id="IPR036249">
    <property type="entry name" value="Thioredoxin-like_sf"/>
</dbReference>
<dbReference type="SUPFAM" id="SSF142984">
    <property type="entry name" value="Nqo1 middle domain-like"/>
    <property type="match status" value="1"/>
</dbReference>
<dbReference type="SUPFAM" id="SSF52833">
    <property type="entry name" value="Thioredoxin-like"/>
    <property type="match status" value="1"/>
</dbReference>
<comment type="caution">
    <text evidence="7">The sequence shown here is derived from an EMBL/GenBank/DDBJ whole genome shotgun (WGS) entry which is preliminary data.</text>
</comment>
<organism evidence="7">
    <name type="scientific">Desulfobacca acetoxidans</name>
    <dbReference type="NCBI Taxonomy" id="60893"/>
    <lineage>
        <taxon>Bacteria</taxon>
        <taxon>Pseudomonadati</taxon>
        <taxon>Thermodesulfobacteriota</taxon>
        <taxon>Desulfobaccia</taxon>
        <taxon>Desulfobaccales</taxon>
        <taxon>Desulfobaccaceae</taxon>
        <taxon>Desulfobacca</taxon>
    </lineage>
</organism>
<dbReference type="PANTHER" id="PTHR43578:SF3">
    <property type="entry name" value="NADH-QUINONE OXIDOREDUCTASE SUBUNIT F"/>
    <property type="match status" value="1"/>
</dbReference>
<dbReference type="InterPro" id="IPR019575">
    <property type="entry name" value="Nuop51_4Fe4S-bd"/>
</dbReference>
<dbReference type="Pfam" id="PF12838">
    <property type="entry name" value="Fer4_7"/>
    <property type="match status" value="1"/>
</dbReference>
<dbReference type="GO" id="GO:0046872">
    <property type="term" value="F:metal ion binding"/>
    <property type="evidence" value="ECO:0007669"/>
    <property type="project" value="UniProtKB-KW"/>
</dbReference>
<dbReference type="PANTHER" id="PTHR43578">
    <property type="entry name" value="NADH-QUINONE OXIDOREDUCTASE SUBUNIT F"/>
    <property type="match status" value="1"/>
</dbReference>
<dbReference type="InterPro" id="IPR001949">
    <property type="entry name" value="NADH-UbQ_OxRdtase_51kDa_CS"/>
</dbReference>
<dbReference type="PROSITE" id="PS00645">
    <property type="entry name" value="COMPLEX1_51K_2"/>
    <property type="match status" value="1"/>
</dbReference>
<dbReference type="Gene3D" id="3.10.20.600">
    <property type="match status" value="1"/>
</dbReference>
<protein>
    <submittedName>
        <fullName evidence="7">4Fe-4S dicluster domain-containing protein</fullName>
    </submittedName>
</protein>
<dbReference type="SUPFAM" id="SSF142019">
    <property type="entry name" value="Nqo1 FMN-binding domain-like"/>
    <property type="match status" value="1"/>
</dbReference>
<evidence type="ECO:0000256" key="5">
    <source>
        <dbReference type="ARBA" id="ARBA00023014"/>
    </source>
</evidence>
<dbReference type="InterPro" id="IPR037225">
    <property type="entry name" value="Nuo51_FMN-bd_sf"/>
</dbReference>
<dbReference type="GO" id="GO:0010181">
    <property type="term" value="F:FMN binding"/>
    <property type="evidence" value="ECO:0007669"/>
    <property type="project" value="InterPro"/>
</dbReference>
<dbReference type="CDD" id="cd02980">
    <property type="entry name" value="TRX_Fd_family"/>
    <property type="match status" value="1"/>
</dbReference>
<evidence type="ECO:0000256" key="2">
    <source>
        <dbReference type="ARBA" id="ARBA00022485"/>
    </source>
</evidence>
<dbReference type="SUPFAM" id="SSF140490">
    <property type="entry name" value="Nqo1C-terminal domain-like"/>
    <property type="match status" value="1"/>
</dbReference>
<feature type="domain" description="4Fe-4S ferredoxin-type" evidence="6">
    <location>
        <begin position="579"/>
        <end position="608"/>
    </location>
</feature>
<dbReference type="Gene3D" id="6.10.250.1450">
    <property type="match status" value="1"/>
</dbReference>
<dbReference type="Gene3D" id="1.20.1440.230">
    <property type="entry name" value="NADH-ubiquinone oxidoreductase 51kDa subunit, iron-sulphur binding domain"/>
    <property type="match status" value="1"/>
</dbReference>
<dbReference type="SMART" id="SM00928">
    <property type="entry name" value="NADH_4Fe-4S"/>
    <property type="match status" value="1"/>
</dbReference>
<name>A0A7C3SIT3_9BACT</name>
<evidence type="ECO:0000313" key="7">
    <source>
        <dbReference type="EMBL" id="HGB14662.1"/>
    </source>
</evidence>
<dbReference type="InterPro" id="IPR017900">
    <property type="entry name" value="4Fe4S_Fe_S_CS"/>
</dbReference>
<keyword evidence="4" id="KW-0408">Iron</keyword>
<evidence type="ECO:0000256" key="3">
    <source>
        <dbReference type="ARBA" id="ARBA00022723"/>
    </source>
</evidence>
<comment type="similarity">
    <text evidence="1">Belongs to the complex I 51 kDa subunit family.</text>
</comment>
<dbReference type="PROSITE" id="PS00198">
    <property type="entry name" value="4FE4S_FER_1"/>
    <property type="match status" value="1"/>
</dbReference>
<evidence type="ECO:0000256" key="1">
    <source>
        <dbReference type="ARBA" id="ARBA00007523"/>
    </source>
</evidence>
<evidence type="ECO:0000259" key="6">
    <source>
        <dbReference type="PROSITE" id="PS51379"/>
    </source>
</evidence>
<reference evidence="7" key="1">
    <citation type="journal article" date="2020" name="mSystems">
        <title>Genome- and Community-Level Interaction Insights into Carbon Utilization and Element Cycling Functions of Hydrothermarchaeota in Hydrothermal Sediment.</title>
        <authorList>
            <person name="Zhou Z."/>
            <person name="Liu Y."/>
            <person name="Xu W."/>
            <person name="Pan J."/>
            <person name="Luo Z.H."/>
            <person name="Li M."/>
        </authorList>
    </citation>
    <scope>NUCLEOTIDE SEQUENCE [LARGE SCALE GENOMIC DNA]</scope>
    <source>
        <strain evidence="7">SpSt-776</strain>
    </source>
</reference>
<dbReference type="Gene3D" id="3.30.70.20">
    <property type="match status" value="1"/>
</dbReference>
<dbReference type="GO" id="GO:0008137">
    <property type="term" value="F:NADH dehydrogenase (ubiquinone) activity"/>
    <property type="evidence" value="ECO:0007669"/>
    <property type="project" value="InterPro"/>
</dbReference>
<dbReference type="InterPro" id="IPR017896">
    <property type="entry name" value="4Fe4S_Fe-S-bd"/>
</dbReference>
<keyword evidence="5" id="KW-0411">Iron-sulfur</keyword>
<dbReference type="EMBL" id="DTHB01000042">
    <property type="protein sequence ID" value="HGB14662.1"/>
    <property type="molecule type" value="Genomic_DNA"/>
</dbReference>
<dbReference type="Pfam" id="PF10589">
    <property type="entry name" value="NADH_4Fe-4S"/>
    <property type="match status" value="1"/>
</dbReference>
<dbReference type="Gene3D" id="3.40.50.11540">
    <property type="entry name" value="NADH-ubiquinone oxidoreductase 51kDa subunit"/>
    <property type="match status" value="1"/>
</dbReference>
<keyword evidence="3" id="KW-0479">Metal-binding</keyword>
<dbReference type="FunFam" id="3.40.50.11540:FF:000001">
    <property type="entry name" value="NADH dehydrogenase [ubiquinone] flavoprotein 1, mitochondrial"/>
    <property type="match status" value="1"/>
</dbReference>